<reference evidence="3 4" key="1">
    <citation type="journal article" date="2016" name="Int. J. Syst. Evol. Microbiol.">
        <title>Descriptions of Anaerotaenia torta gen. nov., sp. nov. and Anaerocolumna cellulosilytica gen. nov., sp. nov. isolated from a methanogenic reactor of cattle waste.</title>
        <authorList>
            <person name="Uek A."/>
            <person name="Ohtaki Y."/>
            <person name="Kaku N."/>
            <person name="Ueki K."/>
        </authorList>
    </citation>
    <scope>NUCLEOTIDE SEQUENCE [LARGE SCALE GENOMIC DNA]</scope>
    <source>
        <strain evidence="3 4">SN021</strain>
    </source>
</reference>
<dbReference type="GO" id="GO:0009423">
    <property type="term" value="P:chorismate biosynthetic process"/>
    <property type="evidence" value="ECO:0007669"/>
    <property type="project" value="TreeGrafter"/>
</dbReference>
<dbReference type="GO" id="GO:0019632">
    <property type="term" value="P:shikimate metabolic process"/>
    <property type="evidence" value="ECO:0007669"/>
    <property type="project" value="TreeGrafter"/>
</dbReference>
<dbReference type="AlphaFoldDB" id="A0A6S6QWX7"/>
<organism evidence="3 4">
    <name type="scientific">Anaerocolumna cellulosilytica</name>
    <dbReference type="NCBI Taxonomy" id="433286"/>
    <lineage>
        <taxon>Bacteria</taxon>
        <taxon>Bacillati</taxon>
        <taxon>Bacillota</taxon>
        <taxon>Clostridia</taxon>
        <taxon>Lachnospirales</taxon>
        <taxon>Lachnospiraceae</taxon>
        <taxon>Anaerocolumna</taxon>
    </lineage>
</organism>
<dbReference type="SUPFAM" id="SSF53223">
    <property type="entry name" value="Aminoacid dehydrogenase-like, N-terminal domain"/>
    <property type="match status" value="1"/>
</dbReference>
<evidence type="ECO:0000256" key="1">
    <source>
        <dbReference type="ARBA" id="ARBA00004871"/>
    </source>
</evidence>
<dbReference type="InterPro" id="IPR013708">
    <property type="entry name" value="Shikimate_DH-bd_N"/>
</dbReference>
<dbReference type="GO" id="GO:0005829">
    <property type="term" value="C:cytosol"/>
    <property type="evidence" value="ECO:0007669"/>
    <property type="project" value="TreeGrafter"/>
</dbReference>
<dbReference type="RefSeq" id="WP_184093503.1">
    <property type="nucleotide sequence ID" value="NZ_AP023367.1"/>
</dbReference>
<sequence>MEYGLIGEKLGHSFSKPIHERLAEYEYEITPLTREAFKEFMNKRAFKGINVTIPYKSEVIPYLDEIDEKALKIGAVNTIVNRTGKLIGFNTDVLGFQYTLEYNRIEVDGKKVLVLGNGGASKAVIAALELGKAGEIIIVKHRKSDGVLTYEECKKIHSDAELIINTSPVGMYPNIGESPIDLSFYPNCTAVIDIIYNPLKTKLLQQAEELGKQAVNGMEMLIAQAKYAVEIFLNKEIPDAEITIIHKETLDNLV</sequence>
<dbReference type="Gene3D" id="3.40.50.10860">
    <property type="entry name" value="Leucine Dehydrogenase, chain A, domain 1"/>
    <property type="match status" value="1"/>
</dbReference>
<protein>
    <submittedName>
        <fullName evidence="3">Shikimate dehydrogenase (NADP(+))</fullName>
    </submittedName>
</protein>
<keyword evidence="4" id="KW-1185">Reference proteome</keyword>
<dbReference type="InterPro" id="IPR046346">
    <property type="entry name" value="Aminoacid_DH-like_N_sf"/>
</dbReference>
<dbReference type="EMBL" id="AP023367">
    <property type="protein sequence ID" value="BCJ95723.1"/>
    <property type="molecule type" value="Genomic_DNA"/>
</dbReference>
<keyword evidence="2" id="KW-0057">Aromatic amino acid biosynthesis</keyword>
<dbReference type="InterPro" id="IPR022893">
    <property type="entry name" value="Shikimate_DH_fam"/>
</dbReference>
<dbReference type="Proteomes" id="UP000515561">
    <property type="component" value="Chromosome"/>
</dbReference>
<gene>
    <name evidence="3" type="primary">aroE1</name>
    <name evidence="3" type="ORF">acsn021_32920</name>
</gene>
<evidence type="ECO:0000313" key="4">
    <source>
        <dbReference type="Proteomes" id="UP000515561"/>
    </source>
</evidence>
<evidence type="ECO:0000256" key="2">
    <source>
        <dbReference type="ARBA" id="ARBA00023141"/>
    </source>
</evidence>
<evidence type="ECO:0000313" key="3">
    <source>
        <dbReference type="EMBL" id="BCJ95723.1"/>
    </source>
</evidence>
<name>A0A6S6QWX7_9FIRM</name>
<keyword evidence="2" id="KW-0028">Amino-acid biosynthesis</keyword>
<dbReference type="KEGG" id="acel:acsn021_32920"/>
<dbReference type="Pfam" id="PF08501">
    <property type="entry name" value="Shikimate_dh_N"/>
    <property type="match status" value="1"/>
</dbReference>
<dbReference type="Gene3D" id="3.40.50.720">
    <property type="entry name" value="NAD(P)-binding Rossmann-like Domain"/>
    <property type="match status" value="1"/>
</dbReference>
<dbReference type="PANTHER" id="PTHR21089:SF1">
    <property type="entry name" value="BIFUNCTIONAL 3-DEHYDROQUINATE DEHYDRATASE_SHIKIMATE DEHYDROGENASE, CHLOROPLASTIC"/>
    <property type="match status" value="1"/>
</dbReference>
<accession>A0A6S6QWX7</accession>
<dbReference type="PANTHER" id="PTHR21089">
    <property type="entry name" value="SHIKIMATE DEHYDROGENASE"/>
    <property type="match status" value="1"/>
</dbReference>
<dbReference type="InterPro" id="IPR036291">
    <property type="entry name" value="NAD(P)-bd_dom_sf"/>
</dbReference>
<comment type="pathway">
    <text evidence="1">Metabolic intermediate biosynthesis; chorismate biosynthesis; chorismate from D-erythrose 4-phosphate and phosphoenolpyruvate: step 4/7.</text>
</comment>
<dbReference type="CDD" id="cd01065">
    <property type="entry name" value="NAD_bind_Shikimate_DH"/>
    <property type="match status" value="1"/>
</dbReference>
<dbReference type="GO" id="GO:0004764">
    <property type="term" value="F:shikimate 3-dehydrogenase (NADP+) activity"/>
    <property type="evidence" value="ECO:0007669"/>
    <property type="project" value="InterPro"/>
</dbReference>
<dbReference type="GO" id="GO:0009073">
    <property type="term" value="P:aromatic amino acid family biosynthetic process"/>
    <property type="evidence" value="ECO:0007669"/>
    <property type="project" value="UniProtKB-KW"/>
</dbReference>
<dbReference type="SUPFAM" id="SSF51735">
    <property type="entry name" value="NAD(P)-binding Rossmann-fold domains"/>
    <property type="match status" value="1"/>
</dbReference>
<proteinExistence type="predicted"/>
<dbReference type="GO" id="GO:0050661">
    <property type="term" value="F:NADP binding"/>
    <property type="evidence" value="ECO:0007669"/>
    <property type="project" value="TreeGrafter"/>
</dbReference>